<comment type="caution">
    <text evidence="2">The sequence shown here is derived from an EMBL/GenBank/DDBJ whole genome shotgun (WGS) entry which is preliminary data.</text>
</comment>
<evidence type="ECO:0000256" key="1">
    <source>
        <dbReference type="SAM" id="MobiDB-lite"/>
    </source>
</evidence>
<reference evidence="2 3" key="2">
    <citation type="journal article" date="2014" name="J. Gen. Appl. Microbiol.">
        <title>The early diverging ascomycetous budding yeast Saitoella complicata has three histone deacetylases belonging to the Clr6, Hos2, and Rpd3 lineages.</title>
        <authorList>
            <person name="Nishida H."/>
            <person name="Matsumoto T."/>
            <person name="Kondo S."/>
            <person name="Hamamoto M."/>
            <person name="Yoshikawa H."/>
        </authorList>
    </citation>
    <scope>NUCLEOTIDE SEQUENCE [LARGE SCALE GENOMIC DNA]</scope>
    <source>
        <strain evidence="2 3">NRRL Y-17804</strain>
    </source>
</reference>
<proteinExistence type="predicted"/>
<organism evidence="2 3">
    <name type="scientific">Saitoella complicata (strain BCRC 22490 / CBS 7301 / JCM 7358 / NBRC 10748 / NRRL Y-17804)</name>
    <dbReference type="NCBI Taxonomy" id="698492"/>
    <lineage>
        <taxon>Eukaryota</taxon>
        <taxon>Fungi</taxon>
        <taxon>Dikarya</taxon>
        <taxon>Ascomycota</taxon>
        <taxon>Taphrinomycotina</taxon>
        <taxon>Taphrinomycotina incertae sedis</taxon>
        <taxon>Saitoella</taxon>
    </lineage>
</organism>
<feature type="region of interest" description="Disordered" evidence="1">
    <location>
        <begin position="1"/>
        <end position="25"/>
    </location>
</feature>
<gene>
    <name evidence="2" type="ORF">G7K_0925-t1</name>
</gene>
<dbReference type="Proteomes" id="UP000033140">
    <property type="component" value="Unassembled WGS sequence"/>
</dbReference>
<sequence>MMVYSDNLLPKHHSRQASSTSFSLVDPSRRCATSSRCSCNRQIQEKITTHFFTSYATSAPHDSFSSPSVTSRSSRSKFLHHHPLCGELPRQLGDYVQSENRRNEPKRNDQNHNGVTKHTPTH</sequence>
<reference evidence="2 3" key="3">
    <citation type="journal article" date="2015" name="Genome Announc.">
        <title>Draft Genome Sequence of the Archiascomycetous Yeast Saitoella complicata.</title>
        <authorList>
            <person name="Yamauchi K."/>
            <person name="Kondo S."/>
            <person name="Hamamoto M."/>
            <person name="Takahashi Y."/>
            <person name="Ogura Y."/>
            <person name="Hayashi T."/>
            <person name="Nishida H."/>
        </authorList>
    </citation>
    <scope>NUCLEOTIDE SEQUENCE [LARGE SCALE GENOMIC DNA]</scope>
    <source>
        <strain evidence="2 3">NRRL Y-17804</strain>
    </source>
</reference>
<feature type="region of interest" description="Disordered" evidence="1">
    <location>
        <begin position="58"/>
        <end position="122"/>
    </location>
</feature>
<feature type="compositionally biased region" description="Polar residues" evidence="1">
    <location>
        <begin position="111"/>
        <end position="122"/>
    </location>
</feature>
<dbReference type="AlphaFoldDB" id="A0A0E9N9Y6"/>
<protein>
    <submittedName>
        <fullName evidence="2">Uncharacterized protein</fullName>
    </submittedName>
</protein>
<accession>A0A0E9N9Y6</accession>
<reference evidence="2 3" key="1">
    <citation type="journal article" date="2011" name="J. Gen. Appl. Microbiol.">
        <title>Draft genome sequencing of the enigmatic yeast Saitoella complicata.</title>
        <authorList>
            <person name="Nishida H."/>
            <person name="Hamamoto M."/>
            <person name="Sugiyama J."/>
        </authorList>
    </citation>
    <scope>NUCLEOTIDE SEQUENCE [LARGE SCALE GENOMIC DNA]</scope>
    <source>
        <strain evidence="2 3">NRRL Y-17804</strain>
    </source>
</reference>
<evidence type="ECO:0000313" key="3">
    <source>
        <dbReference type="Proteomes" id="UP000033140"/>
    </source>
</evidence>
<feature type="compositionally biased region" description="Basic and acidic residues" evidence="1">
    <location>
        <begin position="99"/>
        <end position="110"/>
    </location>
</feature>
<feature type="compositionally biased region" description="Basic residues" evidence="1">
    <location>
        <begin position="74"/>
        <end position="83"/>
    </location>
</feature>
<evidence type="ECO:0000313" key="2">
    <source>
        <dbReference type="EMBL" id="GAO46702.1"/>
    </source>
</evidence>
<dbReference type="EMBL" id="BACD03000005">
    <property type="protein sequence ID" value="GAO46702.1"/>
    <property type="molecule type" value="Genomic_DNA"/>
</dbReference>
<feature type="compositionally biased region" description="Low complexity" evidence="1">
    <location>
        <begin position="63"/>
        <end position="73"/>
    </location>
</feature>
<name>A0A0E9N9Y6_SAICN</name>
<keyword evidence="3" id="KW-1185">Reference proteome</keyword>